<reference evidence="3" key="1">
    <citation type="submission" date="2025-08" db="UniProtKB">
        <authorList>
            <consortium name="RefSeq"/>
        </authorList>
    </citation>
    <scope>IDENTIFICATION</scope>
    <source>
        <strain evidence="3">14028-0561.14</strain>
        <tissue evidence="3">Whole fly</tissue>
    </source>
</reference>
<evidence type="ECO:0000256" key="1">
    <source>
        <dbReference type="SAM" id="MobiDB-lite"/>
    </source>
</evidence>
<protein>
    <submittedName>
        <fullName evidence="3">Uncharacterized protein</fullName>
    </submittedName>
</protein>
<feature type="region of interest" description="Disordered" evidence="1">
    <location>
        <begin position="1"/>
        <end position="29"/>
    </location>
</feature>
<gene>
    <name evidence="3" type="primary">LOC138928968</name>
</gene>
<proteinExistence type="predicted"/>
<feature type="region of interest" description="Disordered" evidence="1">
    <location>
        <begin position="119"/>
        <end position="150"/>
    </location>
</feature>
<dbReference type="RefSeq" id="XP_070143438.1">
    <property type="nucleotide sequence ID" value="XM_070287337.1"/>
</dbReference>
<name>A0ABM4GL47_DROKI</name>
<feature type="compositionally biased region" description="Polar residues" evidence="1">
    <location>
        <begin position="1"/>
        <end position="10"/>
    </location>
</feature>
<dbReference type="SUPFAM" id="SSF101447">
    <property type="entry name" value="Formin homology 2 domain (FH2 domain)"/>
    <property type="match status" value="1"/>
</dbReference>
<dbReference type="Proteomes" id="UP001652661">
    <property type="component" value="Chromosome 3R"/>
</dbReference>
<sequence>MDSSSSTHSMTPPPPPPPPPPPSFSQFHHQATLPPHYCQDCLSSPSPPPTIITEQAQVHATPGLTTPQPHIEHCSCGLTFSVVQGQQEQLGTSLMSSRFSTLERQSYGYQVDQVSSCQHHHHHQQQNAQYHQVQGSQDAHAQTDFSYAQR</sequence>
<keyword evidence="2" id="KW-1185">Reference proteome</keyword>
<accession>A0ABM4GL47</accession>
<feature type="compositionally biased region" description="Low complexity" evidence="1">
    <location>
        <begin position="125"/>
        <end position="134"/>
    </location>
</feature>
<organism evidence="2 3">
    <name type="scientific">Drosophila kikkawai</name>
    <name type="common">Fruit fly</name>
    <dbReference type="NCBI Taxonomy" id="30033"/>
    <lineage>
        <taxon>Eukaryota</taxon>
        <taxon>Metazoa</taxon>
        <taxon>Ecdysozoa</taxon>
        <taxon>Arthropoda</taxon>
        <taxon>Hexapoda</taxon>
        <taxon>Insecta</taxon>
        <taxon>Pterygota</taxon>
        <taxon>Neoptera</taxon>
        <taxon>Endopterygota</taxon>
        <taxon>Diptera</taxon>
        <taxon>Brachycera</taxon>
        <taxon>Muscomorpha</taxon>
        <taxon>Ephydroidea</taxon>
        <taxon>Drosophilidae</taxon>
        <taxon>Drosophila</taxon>
        <taxon>Sophophora</taxon>
    </lineage>
</organism>
<evidence type="ECO:0000313" key="3">
    <source>
        <dbReference type="RefSeq" id="XP_070143438.1"/>
    </source>
</evidence>
<evidence type="ECO:0000313" key="2">
    <source>
        <dbReference type="Proteomes" id="UP001652661"/>
    </source>
</evidence>
<feature type="compositionally biased region" description="Polar residues" evidence="1">
    <location>
        <begin position="135"/>
        <end position="150"/>
    </location>
</feature>
<dbReference type="GeneID" id="138928968"/>
<feature type="compositionally biased region" description="Pro residues" evidence="1">
    <location>
        <begin position="11"/>
        <end position="23"/>
    </location>
</feature>